<evidence type="ECO:0000256" key="14">
    <source>
        <dbReference type="ARBA" id="ARBA00022840"/>
    </source>
</evidence>
<name>I1CVG3_RHIO9</name>
<dbReference type="Proteomes" id="UP000009138">
    <property type="component" value="Unassembled WGS sequence"/>
</dbReference>
<comment type="catalytic activity">
    <reaction evidence="16">
        <text>L-threonyl-[protein] + ATP = O-phospho-L-threonyl-[protein] + ADP + H(+)</text>
        <dbReference type="Rhea" id="RHEA:46608"/>
        <dbReference type="Rhea" id="RHEA-COMP:11060"/>
        <dbReference type="Rhea" id="RHEA-COMP:11605"/>
        <dbReference type="ChEBI" id="CHEBI:15378"/>
        <dbReference type="ChEBI" id="CHEBI:30013"/>
        <dbReference type="ChEBI" id="CHEBI:30616"/>
        <dbReference type="ChEBI" id="CHEBI:61977"/>
        <dbReference type="ChEBI" id="CHEBI:456216"/>
        <dbReference type="EC" id="2.7.11.1"/>
    </reaction>
</comment>
<dbReference type="GO" id="GO:0004674">
    <property type="term" value="F:protein serine/threonine kinase activity"/>
    <property type="evidence" value="ECO:0007669"/>
    <property type="project" value="UniProtKB-KW"/>
</dbReference>
<dbReference type="InterPro" id="IPR051272">
    <property type="entry name" value="RIO-type_Ser/Thr_kinase"/>
</dbReference>
<feature type="compositionally biased region" description="Low complexity" evidence="19">
    <location>
        <begin position="374"/>
        <end position="384"/>
    </location>
</feature>
<dbReference type="EMBL" id="GG669511">
    <property type="protein sequence ID" value="EIE92443.1"/>
    <property type="molecule type" value="Genomic_DNA"/>
</dbReference>
<evidence type="ECO:0000256" key="8">
    <source>
        <dbReference type="ARBA" id="ARBA00022527"/>
    </source>
</evidence>
<evidence type="ECO:0000313" key="21">
    <source>
        <dbReference type="EMBL" id="EIE92443.1"/>
    </source>
</evidence>
<keyword evidence="10" id="KW-0479">Metal-binding</keyword>
<dbReference type="Pfam" id="PF00557">
    <property type="entry name" value="Peptidase_M24"/>
    <property type="match status" value="1"/>
</dbReference>
<protein>
    <recommendedName>
        <fullName evidence="5">Serine/threonine-protein kinase RIO1</fullName>
        <ecNumber evidence="4">2.7.11.1</ecNumber>
    </recommendedName>
    <alternativeName>
        <fullName evidence="18">Serine/threonine-protein kinase rio1</fullName>
    </alternativeName>
</protein>
<dbReference type="GO" id="GO:0005737">
    <property type="term" value="C:cytoplasm"/>
    <property type="evidence" value="ECO:0007669"/>
    <property type="project" value="UniProtKB-SubCell"/>
</dbReference>
<evidence type="ECO:0000256" key="17">
    <source>
        <dbReference type="ARBA" id="ARBA00048679"/>
    </source>
</evidence>
<evidence type="ECO:0000256" key="3">
    <source>
        <dbReference type="ARBA" id="ARBA00009196"/>
    </source>
</evidence>
<organism evidence="21 22">
    <name type="scientific">Rhizopus delemar (strain RA 99-880 / ATCC MYA-4621 / FGSC 9543 / NRRL 43880)</name>
    <name type="common">Mucormycosis agent</name>
    <name type="synonym">Rhizopus arrhizus var. delemar</name>
    <dbReference type="NCBI Taxonomy" id="246409"/>
    <lineage>
        <taxon>Eukaryota</taxon>
        <taxon>Fungi</taxon>
        <taxon>Fungi incertae sedis</taxon>
        <taxon>Mucoromycota</taxon>
        <taxon>Mucoromycotina</taxon>
        <taxon>Mucoromycetes</taxon>
        <taxon>Mucorales</taxon>
        <taxon>Mucorineae</taxon>
        <taxon>Rhizopodaceae</taxon>
        <taxon>Rhizopus</taxon>
    </lineage>
</organism>
<keyword evidence="8" id="KW-0723">Serine/threonine-protein kinase</keyword>
<dbReference type="Gene3D" id="3.40.350.10">
    <property type="entry name" value="Creatinase/prolidase N-terminal domain"/>
    <property type="match status" value="1"/>
</dbReference>
<reference evidence="21 22" key="1">
    <citation type="journal article" date="2009" name="PLoS Genet.">
        <title>Genomic analysis of the basal lineage fungus Rhizopus oryzae reveals a whole-genome duplication.</title>
        <authorList>
            <person name="Ma L.-J."/>
            <person name="Ibrahim A.S."/>
            <person name="Skory C."/>
            <person name="Grabherr M.G."/>
            <person name="Burger G."/>
            <person name="Butler M."/>
            <person name="Elias M."/>
            <person name="Idnurm A."/>
            <person name="Lang B.F."/>
            <person name="Sone T."/>
            <person name="Abe A."/>
            <person name="Calvo S.E."/>
            <person name="Corrochano L.M."/>
            <person name="Engels R."/>
            <person name="Fu J."/>
            <person name="Hansberg W."/>
            <person name="Kim J.-M."/>
            <person name="Kodira C.D."/>
            <person name="Koehrsen M.J."/>
            <person name="Liu B."/>
            <person name="Miranda-Saavedra D."/>
            <person name="O'Leary S."/>
            <person name="Ortiz-Castellanos L."/>
            <person name="Poulter R."/>
            <person name="Rodriguez-Romero J."/>
            <person name="Ruiz-Herrera J."/>
            <person name="Shen Y.-Q."/>
            <person name="Zeng Q."/>
            <person name="Galagan J."/>
            <person name="Birren B.W."/>
            <person name="Cuomo C.A."/>
            <person name="Wickes B.L."/>
        </authorList>
    </citation>
    <scope>NUCLEOTIDE SEQUENCE [LARGE SCALE GENOMIC DNA]</scope>
    <source>
        <strain evidence="22">RA 99-880 / ATCC MYA-4621 / FGSC 9543 / NRRL 43880</strain>
    </source>
</reference>
<dbReference type="Pfam" id="PF01163">
    <property type="entry name" value="RIO1"/>
    <property type="match status" value="1"/>
</dbReference>
<keyword evidence="11" id="KW-0547">Nucleotide-binding</keyword>
<dbReference type="OrthoDB" id="205248at2759"/>
<keyword evidence="9" id="KW-0808">Transferase</keyword>
<dbReference type="FunFam" id="3.30.200.20:FF:000148">
    <property type="entry name" value="Serine/threonine-protein kinase RIO1"/>
    <property type="match status" value="1"/>
</dbReference>
<dbReference type="Gene3D" id="3.30.200.20">
    <property type="entry name" value="Phosphorylase Kinase, domain 1"/>
    <property type="match status" value="1"/>
</dbReference>
<gene>
    <name evidence="21" type="ORF">RO3G_16965</name>
</gene>
<evidence type="ECO:0000256" key="19">
    <source>
        <dbReference type="SAM" id="MobiDB-lite"/>
    </source>
</evidence>
<dbReference type="SUPFAM" id="SSF55920">
    <property type="entry name" value="Creatinase/aminopeptidase"/>
    <property type="match status" value="1"/>
</dbReference>
<dbReference type="Gene3D" id="1.10.510.10">
    <property type="entry name" value="Transferase(Phosphotransferase) domain 1"/>
    <property type="match status" value="1"/>
</dbReference>
<dbReference type="GO" id="GO:0046872">
    <property type="term" value="F:metal ion binding"/>
    <property type="evidence" value="ECO:0007669"/>
    <property type="project" value="UniProtKB-KW"/>
</dbReference>
<evidence type="ECO:0000256" key="16">
    <source>
        <dbReference type="ARBA" id="ARBA00047899"/>
    </source>
</evidence>
<dbReference type="SMART" id="SM00090">
    <property type="entry name" value="RIO"/>
    <property type="match status" value="1"/>
</dbReference>
<feature type="region of interest" description="Disordered" evidence="19">
    <location>
        <begin position="434"/>
        <end position="460"/>
    </location>
</feature>
<dbReference type="Gene3D" id="3.90.230.10">
    <property type="entry name" value="Creatinase/methionine aminopeptidase superfamily"/>
    <property type="match status" value="1"/>
</dbReference>
<dbReference type="InterPro" id="IPR029149">
    <property type="entry name" value="Creatin/AminoP/Spt16_N"/>
</dbReference>
<feature type="region of interest" description="Disordered" evidence="19">
    <location>
        <begin position="762"/>
        <end position="856"/>
    </location>
</feature>
<dbReference type="CDD" id="cd05147">
    <property type="entry name" value="RIO1_euk"/>
    <property type="match status" value="1"/>
</dbReference>
<dbReference type="eggNOG" id="KOG2270">
    <property type="taxonomic scope" value="Eukaryota"/>
</dbReference>
<dbReference type="GO" id="GO:0042254">
    <property type="term" value="P:ribosome biogenesis"/>
    <property type="evidence" value="ECO:0007669"/>
    <property type="project" value="UniProtKB-KW"/>
</dbReference>
<keyword evidence="6" id="KW-0963">Cytoplasm</keyword>
<evidence type="ECO:0000256" key="7">
    <source>
        <dbReference type="ARBA" id="ARBA00022517"/>
    </source>
</evidence>
<dbReference type="InterPro" id="IPR018934">
    <property type="entry name" value="RIO_dom"/>
</dbReference>
<comment type="similarity">
    <text evidence="3">Belongs to the protein kinase superfamily. RIO-type Ser/Thr kinase family.</text>
</comment>
<sequence length="856" mass="98699">MEGGATMRYYTNIDWELTERPFLVLLRRQESLPTGINMTIVTPTFEFTKAAERFKEARLPKEIQPTFVSWDEHKSPFEPIKSIVQEGSLLVEPTTRLFIFQGLEEEHLNVQMAPVSIRQLRMIKSPSELNILRCANTVTEMAIRAVRPHVKVGMSEQELQVIMTKALTAAGLSQTWVLALIDQHAALPHGDSSEKQVKEDSVILIDTGGELFGYQSDTTRTFFLGQKGFNQTIEDAWYLVKKAQENVLDHLKAGMTAAQVDLTARHVIENGGYGSYFTHRLGHGIGLEMHEEPYMNKGNTDLVLRPGMTFSVEPGIYIVNEFGIQKYDSEEEYDDYDDYLDDELNENDMWDNATGDFTKQYNKLRQQIAPKANTTTAIPATNTKKQISAQQQEQQEHQTIRDKKQLLESQMESLGHLANRIHMDEYNPAKLTASVTSDIRQSSKKASGEKTTHKDKADRATVEQVLDPRTRIILFKMLNRGIFYEINGCISTGKEANVYHAMTEDGEHRAIKVYKTSILTFKDRDRYVTGEFRFRHGYSKSNPRKMVKVWAEKEMRNLRRLQQAGIPSPNALVLRMHVLVMDFLGDKHGWAYPRLKDAQIETSKYPALYYQLIKNVRTMYQVLNRYHSRTLYIIDVSQSVEHDHPHASEFLRKDLSNVTDYFAKKGVRVMSLIDLFKFVTDVSFSNEEATVDEKLQEIQDKMNTQPDQANNKEEEEIFKKSYIPTTLEEVIDIERDTLIVEKGDAQKLVYADLLGTGVTSSIQKLDINDEESEEEEEDSDDDEENEDEEEDEDDDEDEDDSDEDKPKKVRGKKNEDKQDKKERKKKAKEEARERRKHKLPKAEKKRKIKTSSKKKK</sequence>
<dbReference type="GeneID" id="93623930"/>
<dbReference type="EC" id="2.7.11.1" evidence="4"/>
<dbReference type="eggNOG" id="KOG2737">
    <property type="taxonomic scope" value="Eukaryota"/>
</dbReference>
<comment type="subcellular location">
    <subcellularLocation>
        <location evidence="2">Cytoplasm</location>
    </subcellularLocation>
</comment>
<comment type="cofactor">
    <cofactor evidence="1">
        <name>Mg(2+)</name>
        <dbReference type="ChEBI" id="CHEBI:18420"/>
    </cofactor>
</comment>
<dbReference type="InParanoid" id="I1CVG3"/>
<dbReference type="VEuPathDB" id="FungiDB:RO3G_16965"/>
<feature type="compositionally biased region" description="Basic and acidic residues" evidence="19">
    <location>
        <begin position="812"/>
        <end position="833"/>
    </location>
</feature>
<keyword evidence="13" id="KW-0378">Hydrolase</keyword>
<evidence type="ECO:0000256" key="4">
    <source>
        <dbReference type="ARBA" id="ARBA00012513"/>
    </source>
</evidence>
<dbReference type="InterPro" id="IPR011009">
    <property type="entry name" value="Kinase-like_dom_sf"/>
</dbReference>
<keyword evidence="22" id="KW-1185">Reference proteome</keyword>
<proteinExistence type="inferred from homology"/>
<evidence type="ECO:0000256" key="11">
    <source>
        <dbReference type="ARBA" id="ARBA00022741"/>
    </source>
</evidence>
<evidence type="ECO:0000256" key="18">
    <source>
        <dbReference type="ARBA" id="ARBA00068838"/>
    </source>
</evidence>
<keyword evidence="12" id="KW-0418">Kinase</keyword>
<evidence type="ECO:0000256" key="10">
    <source>
        <dbReference type="ARBA" id="ARBA00022723"/>
    </source>
</evidence>
<keyword evidence="14" id="KW-0067">ATP-binding</keyword>
<dbReference type="InterPro" id="IPR000687">
    <property type="entry name" value="RIO_kinase"/>
</dbReference>
<dbReference type="AlphaFoldDB" id="I1CVG3"/>
<evidence type="ECO:0000313" key="22">
    <source>
        <dbReference type="Proteomes" id="UP000009138"/>
    </source>
</evidence>
<keyword evidence="7" id="KW-0690">Ribosome biogenesis</keyword>
<dbReference type="PANTHER" id="PTHR45723">
    <property type="entry name" value="SERINE/THREONINE-PROTEIN KINASE RIO1"/>
    <property type="match status" value="1"/>
</dbReference>
<evidence type="ECO:0000256" key="12">
    <source>
        <dbReference type="ARBA" id="ARBA00022777"/>
    </source>
</evidence>
<feature type="compositionally biased region" description="Acidic residues" evidence="19">
    <location>
        <begin position="768"/>
        <end position="803"/>
    </location>
</feature>
<evidence type="ECO:0000256" key="13">
    <source>
        <dbReference type="ARBA" id="ARBA00022801"/>
    </source>
</evidence>
<dbReference type="RefSeq" id="XP_067527839.1">
    <property type="nucleotide sequence ID" value="XM_067671549.1"/>
</dbReference>
<dbReference type="InterPro" id="IPR036005">
    <property type="entry name" value="Creatinase/aminopeptidase-like"/>
</dbReference>
<comment type="catalytic activity">
    <reaction evidence="17">
        <text>L-seryl-[protein] + ATP = O-phospho-L-seryl-[protein] + ADP + H(+)</text>
        <dbReference type="Rhea" id="RHEA:17989"/>
        <dbReference type="Rhea" id="RHEA-COMP:9863"/>
        <dbReference type="Rhea" id="RHEA-COMP:11604"/>
        <dbReference type="ChEBI" id="CHEBI:15378"/>
        <dbReference type="ChEBI" id="CHEBI:29999"/>
        <dbReference type="ChEBI" id="CHEBI:30616"/>
        <dbReference type="ChEBI" id="CHEBI:83421"/>
        <dbReference type="ChEBI" id="CHEBI:456216"/>
        <dbReference type="EC" id="2.7.11.1"/>
    </reaction>
</comment>
<feature type="region of interest" description="Disordered" evidence="19">
    <location>
        <begin position="374"/>
        <end position="399"/>
    </location>
</feature>
<evidence type="ECO:0000256" key="15">
    <source>
        <dbReference type="ARBA" id="ARBA00022842"/>
    </source>
</evidence>
<evidence type="ECO:0000256" key="5">
    <source>
        <dbReference type="ARBA" id="ARBA00016038"/>
    </source>
</evidence>
<evidence type="ECO:0000256" key="6">
    <source>
        <dbReference type="ARBA" id="ARBA00022490"/>
    </source>
</evidence>
<dbReference type="SUPFAM" id="SSF56112">
    <property type="entry name" value="Protein kinase-like (PK-like)"/>
    <property type="match status" value="1"/>
</dbReference>
<keyword evidence="15" id="KW-0460">Magnesium</keyword>
<dbReference type="OMA" id="HPMSLDF"/>
<dbReference type="GO" id="GO:0005524">
    <property type="term" value="F:ATP binding"/>
    <property type="evidence" value="ECO:0007669"/>
    <property type="project" value="UniProtKB-KW"/>
</dbReference>
<evidence type="ECO:0000259" key="20">
    <source>
        <dbReference type="SMART" id="SM00090"/>
    </source>
</evidence>
<feature type="domain" description="RIO kinase" evidence="20">
    <location>
        <begin position="455"/>
        <end position="681"/>
    </location>
</feature>
<feature type="compositionally biased region" description="Basic and acidic residues" evidence="19">
    <location>
        <begin position="446"/>
        <end position="460"/>
    </location>
</feature>
<dbReference type="GO" id="GO:0016787">
    <property type="term" value="F:hydrolase activity"/>
    <property type="evidence" value="ECO:0007669"/>
    <property type="project" value="UniProtKB-KW"/>
</dbReference>
<accession>I1CVG3</accession>
<evidence type="ECO:0000256" key="9">
    <source>
        <dbReference type="ARBA" id="ARBA00022679"/>
    </source>
</evidence>
<dbReference type="InterPro" id="IPR000994">
    <property type="entry name" value="Pept_M24"/>
</dbReference>
<feature type="compositionally biased region" description="Basic residues" evidence="19">
    <location>
        <begin position="834"/>
        <end position="856"/>
    </location>
</feature>
<evidence type="ECO:0000256" key="2">
    <source>
        <dbReference type="ARBA" id="ARBA00004496"/>
    </source>
</evidence>
<evidence type="ECO:0000256" key="1">
    <source>
        <dbReference type="ARBA" id="ARBA00001946"/>
    </source>
</evidence>
<dbReference type="STRING" id="246409.I1CVG3"/>